<proteinExistence type="predicted"/>
<reference evidence="1" key="2">
    <citation type="submission" date="2024-03" db="EMBL/GenBank/DDBJ databases">
        <authorList>
            <person name="Ni Y."/>
            <person name="Xu T."/>
            <person name="Yan S."/>
            <person name="Chen L."/>
            <person name="Wang Y."/>
        </authorList>
    </citation>
    <scope>NUCLEOTIDE SEQUENCE</scope>
    <source>
        <strain evidence="1">NTM1</strain>
    </source>
</reference>
<organism evidence="1">
    <name type="scientific">Nitrosopumilaceae spindle-shaped virus</name>
    <dbReference type="NCBI Taxonomy" id="3065433"/>
    <lineage>
        <taxon>Viruses</taxon>
    </lineage>
</organism>
<protein>
    <submittedName>
        <fullName evidence="1">ORF2</fullName>
    </submittedName>
</protein>
<accession>A0AAT9JGZ9</accession>
<dbReference type="EMBL" id="BK067788">
    <property type="protein sequence ID" value="DBA51960.1"/>
    <property type="molecule type" value="Genomic_DNA"/>
</dbReference>
<sequence length="49" mass="5620">MKLTQEQMKQAYNEVTVGHHGPIQTIIRLGGDKEDYQKLYQIIKGYAAL</sequence>
<evidence type="ECO:0000313" key="1">
    <source>
        <dbReference type="EMBL" id="DBA51960.1"/>
    </source>
</evidence>
<reference evidence="1" key="1">
    <citation type="journal article" date="2024" name="Environ. Microbiol. Rep.">
        <title>Hiding in plain sight: The discovery of complete genomes of 11 hypothetical spindle-shaped viruses that putatively infect mesophilic ammonia-oxidizing archaea.</title>
        <authorList>
            <person name="Ni Y."/>
            <person name="Xu T."/>
            <person name="Yan S."/>
            <person name="Chen L."/>
            <person name="Wang Y."/>
        </authorList>
    </citation>
    <scope>NUCLEOTIDE SEQUENCE</scope>
    <source>
        <strain evidence="1">NTM1</strain>
    </source>
</reference>
<name>A0AAT9JGZ9_9VIRU</name>